<reference evidence="2" key="1">
    <citation type="submission" date="2022-07" db="EMBL/GenBank/DDBJ databases">
        <title>Genome analysis of Parmales, a sister group of diatoms, reveals the evolutionary specialization of diatoms from phago-mixotrophs to photoautotrophs.</title>
        <authorList>
            <person name="Ban H."/>
            <person name="Sato S."/>
            <person name="Yoshikawa S."/>
            <person name="Kazumasa Y."/>
            <person name="Nakamura Y."/>
            <person name="Ichinomiya M."/>
            <person name="Saitoh K."/>
            <person name="Sato N."/>
            <person name="Blanc-Mathieu R."/>
            <person name="Endo H."/>
            <person name="Kuwata A."/>
            <person name="Ogata H."/>
        </authorList>
    </citation>
    <scope>NUCLEOTIDE SEQUENCE</scope>
</reference>
<dbReference type="Gene3D" id="3.30.160.570">
    <property type="entry name" value="Ncd80 complex, Spc24 subunit"/>
    <property type="match status" value="1"/>
</dbReference>
<protein>
    <recommendedName>
        <fullName evidence="4">Kinetochore protein Spc24</fullName>
    </recommendedName>
</protein>
<evidence type="ECO:0000313" key="2">
    <source>
        <dbReference type="EMBL" id="GMH72332.1"/>
    </source>
</evidence>
<name>A0A9W7EAZ2_9STRA</name>
<organism evidence="2 3">
    <name type="scientific">Triparma retinervis</name>
    <dbReference type="NCBI Taxonomy" id="2557542"/>
    <lineage>
        <taxon>Eukaryota</taxon>
        <taxon>Sar</taxon>
        <taxon>Stramenopiles</taxon>
        <taxon>Ochrophyta</taxon>
        <taxon>Bolidophyceae</taxon>
        <taxon>Parmales</taxon>
        <taxon>Triparmaceae</taxon>
        <taxon>Triparma</taxon>
    </lineage>
</organism>
<feature type="coiled-coil region" evidence="1">
    <location>
        <begin position="53"/>
        <end position="120"/>
    </location>
</feature>
<accession>A0A9W7EAZ2</accession>
<sequence length="203" mass="22905">MVAQNQAISWEATVDIMKELTDLYRGNDTDDAADAAMISKVVDQVQKTSDEMRTSLSEQVDVLSQKVAEAEARCERENNAEYDSRMSELTRRETVLSEEVEVLEETTSEIEKRISMFNNEAKSESELMELTESSKSEEVPRMRHAISLYANITGIKFDYTKEGRLAGAIAIPQSEEVHPFSINASKCSSFEIAEQLWGMMDVE</sequence>
<gene>
    <name evidence="2" type="ORF">TrRE_jg5934</name>
</gene>
<comment type="caution">
    <text evidence="2">The sequence shown here is derived from an EMBL/GenBank/DDBJ whole genome shotgun (WGS) entry which is preliminary data.</text>
</comment>
<dbReference type="OrthoDB" id="195372at2759"/>
<dbReference type="AlphaFoldDB" id="A0A9W7EAZ2"/>
<keyword evidence="3" id="KW-1185">Reference proteome</keyword>
<proteinExistence type="predicted"/>
<evidence type="ECO:0000256" key="1">
    <source>
        <dbReference type="SAM" id="Coils"/>
    </source>
</evidence>
<evidence type="ECO:0000313" key="3">
    <source>
        <dbReference type="Proteomes" id="UP001165082"/>
    </source>
</evidence>
<dbReference type="EMBL" id="BRXZ01001485">
    <property type="protein sequence ID" value="GMH72332.1"/>
    <property type="molecule type" value="Genomic_DNA"/>
</dbReference>
<evidence type="ECO:0008006" key="4">
    <source>
        <dbReference type="Google" id="ProtNLM"/>
    </source>
</evidence>
<dbReference type="Proteomes" id="UP001165082">
    <property type="component" value="Unassembled WGS sequence"/>
</dbReference>
<keyword evidence="1" id="KW-0175">Coiled coil</keyword>